<proteinExistence type="predicted"/>
<dbReference type="AlphaFoldDB" id="A0A7M5UPZ0"/>
<keyword evidence="2" id="KW-1185">Reference proteome</keyword>
<name>A0A7M5UPZ0_9CNID</name>
<dbReference type="RefSeq" id="XP_066912782.1">
    <property type="nucleotide sequence ID" value="XM_067056681.1"/>
</dbReference>
<protein>
    <submittedName>
        <fullName evidence="1">Uncharacterized protein</fullName>
    </submittedName>
</protein>
<evidence type="ECO:0000313" key="2">
    <source>
        <dbReference type="Proteomes" id="UP000594262"/>
    </source>
</evidence>
<dbReference type="OrthoDB" id="6019429at2759"/>
<dbReference type="GeneID" id="136800071"/>
<organism evidence="1 2">
    <name type="scientific">Clytia hemisphaerica</name>
    <dbReference type="NCBI Taxonomy" id="252671"/>
    <lineage>
        <taxon>Eukaryota</taxon>
        <taxon>Metazoa</taxon>
        <taxon>Cnidaria</taxon>
        <taxon>Hydrozoa</taxon>
        <taxon>Hydroidolina</taxon>
        <taxon>Leptothecata</taxon>
        <taxon>Obeliida</taxon>
        <taxon>Clytiidae</taxon>
        <taxon>Clytia</taxon>
    </lineage>
</organism>
<dbReference type="Gene3D" id="2.60.270.50">
    <property type="match status" value="1"/>
</dbReference>
<dbReference type="Proteomes" id="UP000594262">
    <property type="component" value="Unplaced"/>
</dbReference>
<evidence type="ECO:0000313" key="1">
    <source>
        <dbReference type="EnsemblMetazoa" id="CLYHEMP000734.1"/>
    </source>
</evidence>
<reference evidence="1" key="1">
    <citation type="submission" date="2021-01" db="UniProtKB">
        <authorList>
            <consortium name="EnsemblMetazoa"/>
        </authorList>
    </citation>
    <scope>IDENTIFICATION</scope>
</reference>
<accession>A0A7M5UPZ0</accession>
<dbReference type="EnsemblMetazoa" id="CLYHEMT000734.1">
    <property type="protein sequence ID" value="CLYHEMP000734.1"/>
    <property type="gene ID" value="CLYHEMG000734"/>
</dbReference>
<sequence length="159" mass="17536">MGKIHNNEITIVNQTGYQMEFFGEWFDSGRVADGNCWPHTIGNGEKATILCYERDWAWAGCSGYVQYRLCGDRTKILTIGFSNPSVGNNKVGVGFTGKQVWDNMTSNNYRQHQFSQSGFSAVFHCTGGETNVCRVELGSDHPSITAAISLHSSSLICIP</sequence>